<keyword evidence="2" id="KW-1185">Reference proteome</keyword>
<accession>A0A8S1MM74</accession>
<protein>
    <submittedName>
        <fullName evidence="1">Uncharacterized protein</fullName>
    </submittedName>
</protein>
<evidence type="ECO:0000313" key="1">
    <source>
        <dbReference type="EMBL" id="CAD8079501.1"/>
    </source>
</evidence>
<name>A0A8S1MM74_PARPR</name>
<dbReference type="AlphaFoldDB" id="A0A8S1MM74"/>
<evidence type="ECO:0000313" key="2">
    <source>
        <dbReference type="Proteomes" id="UP000688137"/>
    </source>
</evidence>
<comment type="caution">
    <text evidence="1">The sequence shown here is derived from an EMBL/GenBank/DDBJ whole genome shotgun (WGS) entry which is preliminary data.</text>
</comment>
<reference evidence="1" key="1">
    <citation type="submission" date="2021-01" db="EMBL/GenBank/DDBJ databases">
        <authorList>
            <consortium name="Genoscope - CEA"/>
            <person name="William W."/>
        </authorList>
    </citation>
    <scope>NUCLEOTIDE SEQUENCE</scope>
</reference>
<organism evidence="1 2">
    <name type="scientific">Paramecium primaurelia</name>
    <dbReference type="NCBI Taxonomy" id="5886"/>
    <lineage>
        <taxon>Eukaryota</taxon>
        <taxon>Sar</taxon>
        <taxon>Alveolata</taxon>
        <taxon>Ciliophora</taxon>
        <taxon>Intramacronucleata</taxon>
        <taxon>Oligohymenophorea</taxon>
        <taxon>Peniculida</taxon>
        <taxon>Parameciidae</taxon>
        <taxon>Paramecium</taxon>
    </lineage>
</organism>
<sequence length="75" mass="8843">MEYLKSKINQQTLIKVSITPNQLIKFPTLHFQTKIFHLNVHMDTYFHKNGDLAEQLNVSFKLLDQCFKSLIQIAH</sequence>
<dbReference type="Proteomes" id="UP000688137">
    <property type="component" value="Unassembled WGS sequence"/>
</dbReference>
<proteinExistence type="predicted"/>
<gene>
    <name evidence="1" type="ORF">PPRIM_AZ9-3.1.T0620057</name>
</gene>
<dbReference type="EMBL" id="CAJJDM010000063">
    <property type="protein sequence ID" value="CAD8079501.1"/>
    <property type="molecule type" value="Genomic_DNA"/>
</dbReference>